<dbReference type="Proteomes" id="UP000298138">
    <property type="component" value="Unassembled WGS sequence"/>
</dbReference>
<dbReference type="AlphaFoldDB" id="A0A4S2MRV9"/>
<gene>
    <name evidence="2" type="ORF">EX30DRAFT_168684</name>
</gene>
<sequence>MRGILQSSNAARRGHDLASKRMSPARTSLLSPALRTAPRPLLKNSSSPKTPLFHPSALATSQISSSRFPHPRCNRFSLNPPRLVPLVPLPCLLHPTATPPYRASGLPSLQCLHLIARAPSSTFPRRSYRTHCLSTTAFHPIVLLRLYVHQPSTIRRDLPTFLQQPHNRSTS</sequence>
<evidence type="ECO:0000256" key="1">
    <source>
        <dbReference type="SAM" id="MobiDB-lite"/>
    </source>
</evidence>
<proteinExistence type="predicted"/>
<reference evidence="2 3" key="1">
    <citation type="submission" date="2019-04" db="EMBL/GenBank/DDBJ databases">
        <title>Comparative genomics and transcriptomics to analyze fruiting body development in filamentous ascomycetes.</title>
        <authorList>
            <consortium name="DOE Joint Genome Institute"/>
            <person name="Lutkenhaus R."/>
            <person name="Traeger S."/>
            <person name="Breuer J."/>
            <person name="Kuo A."/>
            <person name="Lipzen A."/>
            <person name="Pangilinan J."/>
            <person name="Dilworth D."/>
            <person name="Sandor L."/>
            <person name="Poggeler S."/>
            <person name="Barry K."/>
            <person name="Grigoriev I.V."/>
            <person name="Nowrousian M."/>
        </authorList>
    </citation>
    <scope>NUCLEOTIDE SEQUENCE [LARGE SCALE GENOMIC DNA]</scope>
    <source>
        <strain evidence="2 3">CBS 389.68</strain>
    </source>
</reference>
<dbReference type="InParanoid" id="A0A4S2MRV9"/>
<organism evidence="2 3">
    <name type="scientific">Ascodesmis nigricans</name>
    <dbReference type="NCBI Taxonomy" id="341454"/>
    <lineage>
        <taxon>Eukaryota</taxon>
        <taxon>Fungi</taxon>
        <taxon>Dikarya</taxon>
        <taxon>Ascomycota</taxon>
        <taxon>Pezizomycotina</taxon>
        <taxon>Pezizomycetes</taxon>
        <taxon>Pezizales</taxon>
        <taxon>Ascodesmidaceae</taxon>
        <taxon>Ascodesmis</taxon>
    </lineage>
</organism>
<evidence type="ECO:0000313" key="2">
    <source>
        <dbReference type="EMBL" id="TGZ77977.1"/>
    </source>
</evidence>
<keyword evidence="3" id="KW-1185">Reference proteome</keyword>
<accession>A0A4S2MRV9</accession>
<dbReference type="EMBL" id="ML220146">
    <property type="protein sequence ID" value="TGZ77977.1"/>
    <property type="molecule type" value="Genomic_DNA"/>
</dbReference>
<protein>
    <submittedName>
        <fullName evidence="2">Uncharacterized protein</fullName>
    </submittedName>
</protein>
<feature type="region of interest" description="Disordered" evidence="1">
    <location>
        <begin position="1"/>
        <end position="50"/>
    </location>
</feature>
<name>A0A4S2MRV9_9PEZI</name>
<evidence type="ECO:0000313" key="3">
    <source>
        <dbReference type="Proteomes" id="UP000298138"/>
    </source>
</evidence>
<feature type="compositionally biased region" description="Polar residues" evidence="1">
    <location>
        <begin position="1"/>
        <end position="10"/>
    </location>
</feature>